<dbReference type="EMBL" id="BAAAEI010000032">
    <property type="protein sequence ID" value="GAA0376209.1"/>
    <property type="molecule type" value="Genomic_DNA"/>
</dbReference>
<comment type="function">
    <text evidence="2">Antitoxin component of a type II toxin-antitoxin (TA) system.</text>
</comment>
<evidence type="ECO:0000256" key="2">
    <source>
        <dbReference type="RuleBase" id="RU362080"/>
    </source>
</evidence>
<comment type="similarity">
    <text evidence="1 2">Belongs to the phD/YefM antitoxin family.</text>
</comment>
<dbReference type="SUPFAM" id="SSF143120">
    <property type="entry name" value="YefM-like"/>
    <property type="match status" value="1"/>
</dbReference>
<dbReference type="Proteomes" id="UP001501757">
    <property type="component" value="Unassembled WGS sequence"/>
</dbReference>
<dbReference type="InterPro" id="IPR006442">
    <property type="entry name" value="Antitoxin_Phd/YefM"/>
</dbReference>
<organism evidence="3 4">
    <name type="scientific">Bowmanella denitrificans</name>
    <dbReference type="NCBI Taxonomy" id="366582"/>
    <lineage>
        <taxon>Bacteria</taxon>
        <taxon>Pseudomonadati</taxon>
        <taxon>Pseudomonadota</taxon>
        <taxon>Gammaproteobacteria</taxon>
        <taxon>Alteromonadales</taxon>
        <taxon>Alteromonadaceae</taxon>
        <taxon>Bowmanella</taxon>
    </lineage>
</organism>
<dbReference type="Gene3D" id="6.10.250.330">
    <property type="match status" value="1"/>
</dbReference>
<keyword evidence="4" id="KW-1185">Reference proteome</keyword>
<reference evidence="3 4" key="1">
    <citation type="journal article" date="2019" name="Int. J. Syst. Evol. Microbiol.">
        <title>The Global Catalogue of Microorganisms (GCM) 10K type strain sequencing project: providing services to taxonomists for standard genome sequencing and annotation.</title>
        <authorList>
            <consortium name="The Broad Institute Genomics Platform"/>
            <consortium name="The Broad Institute Genome Sequencing Center for Infectious Disease"/>
            <person name="Wu L."/>
            <person name="Ma J."/>
        </authorList>
    </citation>
    <scope>NUCLEOTIDE SEQUENCE [LARGE SCALE GENOMIC DNA]</scope>
    <source>
        <strain evidence="3 4">JCM 13378</strain>
    </source>
</reference>
<protein>
    <recommendedName>
        <fullName evidence="2">Antitoxin</fullName>
    </recommendedName>
</protein>
<gene>
    <name evidence="3" type="ORF">GCM10009092_45470</name>
</gene>
<evidence type="ECO:0000256" key="1">
    <source>
        <dbReference type="ARBA" id="ARBA00009981"/>
    </source>
</evidence>
<comment type="caution">
    <text evidence="3">The sequence shown here is derived from an EMBL/GenBank/DDBJ whole genome shotgun (WGS) entry which is preliminary data.</text>
</comment>
<name>A0ABN0XY46_9ALTE</name>
<dbReference type="Pfam" id="PF02604">
    <property type="entry name" value="PhdYeFM_antitox"/>
    <property type="match status" value="1"/>
</dbReference>
<proteinExistence type="inferred from homology"/>
<accession>A0ABN0XY46</accession>
<evidence type="ECO:0000313" key="4">
    <source>
        <dbReference type="Proteomes" id="UP001501757"/>
    </source>
</evidence>
<sequence>MVITRRDTEDAMVMSLDYYNSLMETVYLLRSVKNAEHVNRSITQYRAGNTTSREWIDE</sequence>
<dbReference type="InterPro" id="IPR036165">
    <property type="entry name" value="YefM-like_sf"/>
</dbReference>
<evidence type="ECO:0000313" key="3">
    <source>
        <dbReference type="EMBL" id="GAA0376209.1"/>
    </source>
</evidence>